<gene>
    <name evidence="1" type="ORF">SAMN02746062_00643</name>
</gene>
<dbReference type="Proteomes" id="UP000219669">
    <property type="component" value="Unassembled WGS sequence"/>
</dbReference>
<dbReference type="Gene3D" id="3.10.450.530">
    <property type="entry name" value="Ribonuclease toxin, BrnT, of type II toxin-antitoxin system"/>
    <property type="match status" value="1"/>
</dbReference>
<name>A0A286E6K4_9NEIS</name>
<organism evidence="1 2">
    <name type="scientific">Alysiella filiformis DSM 16848</name>
    <dbReference type="NCBI Taxonomy" id="1120981"/>
    <lineage>
        <taxon>Bacteria</taxon>
        <taxon>Pseudomonadati</taxon>
        <taxon>Pseudomonadota</taxon>
        <taxon>Betaproteobacteria</taxon>
        <taxon>Neisseriales</taxon>
        <taxon>Neisseriaceae</taxon>
        <taxon>Alysiella</taxon>
    </lineage>
</organism>
<accession>A0A286E6K4</accession>
<evidence type="ECO:0000313" key="1">
    <source>
        <dbReference type="EMBL" id="SOD66545.1"/>
    </source>
</evidence>
<protein>
    <submittedName>
        <fullName evidence="1">Uncharacterized protein</fullName>
    </submittedName>
</protein>
<sequence>MIFEWDENKAESNFRKHGISFANAAKVFDDPNCITQQDRFENGEYRWQTIGMVGSEQLLLVAHTYLDDDENTVVRIISARKATKQERKNYDNH</sequence>
<dbReference type="EMBL" id="OCNF01000004">
    <property type="protein sequence ID" value="SOD66545.1"/>
    <property type="molecule type" value="Genomic_DNA"/>
</dbReference>
<reference evidence="1 2" key="1">
    <citation type="submission" date="2017-09" db="EMBL/GenBank/DDBJ databases">
        <authorList>
            <person name="Ehlers B."/>
            <person name="Leendertz F.H."/>
        </authorList>
    </citation>
    <scope>NUCLEOTIDE SEQUENCE [LARGE SCALE GENOMIC DNA]</scope>
    <source>
        <strain evidence="1 2">DSM 16848</strain>
    </source>
</reference>
<dbReference type="InterPro" id="IPR038573">
    <property type="entry name" value="BrnT_sf"/>
</dbReference>
<dbReference type="OrthoDB" id="9798158at2"/>
<dbReference type="InterPro" id="IPR007460">
    <property type="entry name" value="BrnT_toxin"/>
</dbReference>
<evidence type="ECO:0000313" key="2">
    <source>
        <dbReference type="Proteomes" id="UP000219669"/>
    </source>
</evidence>
<dbReference type="RefSeq" id="WP_097113825.1">
    <property type="nucleotide sequence ID" value="NZ_CP083931.1"/>
</dbReference>
<dbReference type="AlphaFoldDB" id="A0A286E6K4"/>
<proteinExistence type="predicted"/>
<keyword evidence="2" id="KW-1185">Reference proteome</keyword>
<dbReference type="Pfam" id="PF04365">
    <property type="entry name" value="BrnT_toxin"/>
    <property type="match status" value="1"/>
</dbReference>